<evidence type="ECO:0000256" key="1">
    <source>
        <dbReference type="ARBA" id="ARBA00022729"/>
    </source>
</evidence>
<feature type="domain" description="DUF4174" evidence="3">
    <location>
        <begin position="27"/>
        <end position="135"/>
    </location>
</feature>
<organism evidence="4 5">
    <name type="scientific">Methylophaga aminisulfidivorans MP</name>
    <dbReference type="NCBI Taxonomy" id="1026882"/>
    <lineage>
        <taxon>Bacteria</taxon>
        <taxon>Pseudomonadati</taxon>
        <taxon>Pseudomonadota</taxon>
        <taxon>Gammaproteobacteria</taxon>
        <taxon>Thiotrichales</taxon>
        <taxon>Piscirickettsiaceae</taxon>
        <taxon>Methylophaga</taxon>
    </lineage>
</organism>
<dbReference type="STRING" id="1026882.MAMP_00467"/>
<dbReference type="eggNOG" id="ENOG5032P3C">
    <property type="taxonomic scope" value="Bacteria"/>
</dbReference>
<evidence type="ECO:0000256" key="2">
    <source>
        <dbReference type="SAM" id="SignalP"/>
    </source>
</evidence>
<feature type="chain" id="PRO_5003326796" description="DUF4174 domain-containing protein" evidence="2">
    <location>
        <begin position="19"/>
        <end position="139"/>
    </location>
</feature>
<sequence length="139" mass="16050">MSRILLILLMLLSPIAWAEAVQSLHSLSDLKWKNRLILIDAGDDINTYQDELSQRDAEINDRDIVWFLINQSSLRTNYTGTVTDNLTREVRQKLQHHNSSVLLMGKDGGVKATDTQLRLHKLFSEIDSMPMRQRELQHP</sequence>
<evidence type="ECO:0000313" key="5">
    <source>
        <dbReference type="Proteomes" id="UP000003544"/>
    </source>
</evidence>
<evidence type="ECO:0000313" key="4">
    <source>
        <dbReference type="EMBL" id="EGL54151.1"/>
    </source>
</evidence>
<protein>
    <recommendedName>
        <fullName evidence="3">DUF4174 domain-containing protein</fullName>
    </recommendedName>
</protein>
<keyword evidence="5" id="KW-1185">Reference proteome</keyword>
<accession>F5SYA6</accession>
<dbReference type="InterPro" id="IPR025232">
    <property type="entry name" value="DUF4174"/>
</dbReference>
<dbReference type="AlphaFoldDB" id="F5SYA6"/>
<comment type="caution">
    <text evidence="4">The sequence shown here is derived from an EMBL/GenBank/DDBJ whole genome shotgun (WGS) entry which is preliminary data.</text>
</comment>
<evidence type="ECO:0000259" key="3">
    <source>
        <dbReference type="Pfam" id="PF13778"/>
    </source>
</evidence>
<dbReference type="Proteomes" id="UP000003544">
    <property type="component" value="Unassembled WGS sequence"/>
</dbReference>
<gene>
    <name evidence="4" type="ORF">MAMP_00467</name>
</gene>
<reference evidence="4 5" key="1">
    <citation type="journal article" date="2011" name="J. Bacteriol.">
        <title>Draft genome sequence of Methylophaga aminisulfidivorans MP T.</title>
        <authorList>
            <person name="Han G.H."/>
            <person name="Kim W."/>
            <person name="Chun J."/>
            <person name="Kim S.W."/>
        </authorList>
    </citation>
    <scope>NUCLEOTIDE SEQUENCE [LARGE SCALE GENOMIC DNA]</scope>
    <source>
        <strain evidence="5">MP(T)</strain>
    </source>
</reference>
<dbReference type="EMBL" id="AFIG01000001">
    <property type="protein sequence ID" value="EGL54151.1"/>
    <property type="molecule type" value="Genomic_DNA"/>
</dbReference>
<dbReference type="RefSeq" id="WP_007144037.1">
    <property type="nucleotide sequence ID" value="NZ_AFIG01000001.1"/>
</dbReference>
<proteinExistence type="predicted"/>
<dbReference type="Pfam" id="PF13778">
    <property type="entry name" value="DUF4174"/>
    <property type="match status" value="1"/>
</dbReference>
<dbReference type="OrthoDB" id="5893017at2"/>
<feature type="signal peptide" evidence="2">
    <location>
        <begin position="1"/>
        <end position="18"/>
    </location>
</feature>
<name>F5SYA6_9GAMM</name>
<keyword evidence="1 2" id="KW-0732">Signal</keyword>